<evidence type="ECO:0000256" key="1">
    <source>
        <dbReference type="ARBA" id="ARBA00006930"/>
    </source>
</evidence>
<feature type="coiled-coil region" evidence="4">
    <location>
        <begin position="161"/>
        <end position="188"/>
    </location>
</feature>
<name>A0ABV3Q4V3_9BACL</name>
<sequence>MKRYRINKLDIKGFRIYSRKQSINFFENLTVVYGRNGRGKTTLQDAVGWLFNNNIARYISYKGEWNRAKNTHIRSLINPDIETQITGYFKEVSSPGSEIQKITRNETEIYDPGGLIDSFFDSSGQRDDLLWAHSLSQAKLQELAVANGRDRLENLAPLLDLTEVNNKVKELDELLKINRDKLIKLEKKQSEISEKDQTGLLENFRTKIIELEKTLNPIITLPSKPENNFSVLSEVEEWKSWLKGVLNTVTEKRGIINRLISQRQENNINTSYKKQENEFIKSVEELERELKQVSQQEEDRKKKVDQLENNLKIIDEEIKFITTLFGKIDIKRNNKEEINKTIEKLELKILNHPEIFREIETKKTEMNKILEKSKGIKEKLNKLNGHRRDIEKSYSEFIENNENIKRHKIKIDETKKWLNENSDENNKELRNILESELAGFDDRFNNIYEEQKKIEESFDVLATDISNEHCPLCGVDHPSEQQLMASIKKQKGRTIHRLFELNSKFTSLKNKMREMKQLTVLREEKEKKLRESENAVKGIEAENESLKDFLKPMLDFYKIEEVEVLSEKLFLNLLRFNESIEVELKSAYGDMEKKYEKIKDKNDAQIELINSEKELYDTRVKESNYLTKQIEKMESDILNEIVHYGYKEKLTESNVINFSNEVKVNFKSQLQQELESNKFLIESKKIKNELYYNYVQQQDVLLSALTSFKELEVFLGSIEESIELLGIKDDLSQKITSVKREIETLTENKKCQREIQRKETNKEIGKMATRISTIFEILTDTSPWKTIMSDAVVPGLRERTNLIFRPIPHKFKNDLESYIENTNSNSTFAFSGGQLSLLGLSIFLSQVADEYSIANKNKEILDTIILDDPIQMLDTLRDDALISLICDIAQEKQVIISTSDINFANKLILASRPLWEFDKDSCGILHFDRLEEEGPIISEYLPEKWITDQRIYYPKIKAAR</sequence>
<dbReference type="RefSeq" id="WP_367779655.1">
    <property type="nucleotide sequence ID" value="NZ_JBFMIA010000008.1"/>
</dbReference>
<evidence type="ECO:0000256" key="4">
    <source>
        <dbReference type="SAM" id="Coils"/>
    </source>
</evidence>
<keyword evidence="7" id="KW-1185">Reference proteome</keyword>
<dbReference type="InterPro" id="IPR038729">
    <property type="entry name" value="Rad50/SbcC_AAA"/>
</dbReference>
<dbReference type="EMBL" id="JBFMIA010000008">
    <property type="protein sequence ID" value="MEW9502161.1"/>
    <property type="molecule type" value="Genomic_DNA"/>
</dbReference>
<comment type="subunit">
    <text evidence="2">Heterodimer of SbcC and SbcD.</text>
</comment>
<dbReference type="SUPFAM" id="SSF75712">
    <property type="entry name" value="Rad50 coiled-coil Zn hook"/>
    <property type="match status" value="1"/>
</dbReference>
<feature type="coiled-coil region" evidence="4">
    <location>
        <begin position="269"/>
        <end position="348"/>
    </location>
</feature>
<dbReference type="PANTHER" id="PTHR32114">
    <property type="entry name" value="ABC TRANSPORTER ABCH.3"/>
    <property type="match status" value="1"/>
</dbReference>
<dbReference type="PANTHER" id="PTHR32114:SF2">
    <property type="entry name" value="ABC TRANSPORTER ABCH.3"/>
    <property type="match status" value="1"/>
</dbReference>
<dbReference type="Pfam" id="PF13476">
    <property type="entry name" value="AAA_23"/>
    <property type="match status" value="1"/>
</dbReference>
<dbReference type="SUPFAM" id="SSF52540">
    <property type="entry name" value="P-loop containing nucleoside triphosphate hydrolases"/>
    <property type="match status" value="1"/>
</dbReference>
<protein>
    <recommendedName>
        <fullName evidence="3">Nuclease SbcCD subunit C</fullName>
    </recommendedName>
</protein>
<feature type="domain" description="Rad50/SbcC-type AAA" evidence="5">
    <location>
        <begin position="8"/>
        <end position="213"/>
    </location>
</feature>
<evidence type="ECO:0000256" key="3">
    <source>
        <dbReference type="ARBA" id="ARBA00013368"/>
    </source>
</evidence>
<feature type="coiled-coil region" evidence="4">
    <location>
        <begin position="508"/>
        <end position="549"/>
    </location>
</feature>
<comment type="caution">
    <text evidence="6">The sequence shown here is derived from an EMBL/GenBank/DDBJ whole genome shotgun (WGS) entry which is preliminary data.</text>
</comment>
<dbReference type="Gene3D" id="3.40.50.300">
    <property type="entry name" value="P-loop containing nucleotide triphosphate hydrolases"/>
    <property type="match status" value="2"/>
</dbReference>
<evidence type="ECO:0000313" key="6">
    <source>
        <dbReference type="EMBL" id="MEW9502161.1"/>
    </source>
</evidence>
<dbReference type="Gene3D" id="1.10.287.510">
    <property type="entry name" value="Helix hairpin bin"/>
    <property type="match status" value="1"/>
</dbReference>
<evidence type="ECO:0000259" key="5">
    <source>
        <dbReference type="Pfam" id="PF13476"/>
    </source>
</evidence>
<gene>
    <name evidence="6" type="ORF">AB1471_10180</name>
</gene>
<accession>A0ABV3Q4V3</accession>
<keyword evidence="4" id="KW-0175">Coiled coil</keyword>
<reference evidence="6 7" key="1">
    <citation type="journal article" date="1979" name="Int. J. Syst. Evol. Microbiol.">
        <title>Bacillus globisporus subsp. marinus subsp. nov.</title>
        <authorList>
            <person name="Liu H."/>
        </authorList>
    </citation>
    <scope>NUCLEOTIDE SEQUENCE [LARGE SCALE GENOMIC DNA]</scope>
    <source>
        <strain evidence="6 7">DSM 1297</strain>
    </source>
</reference>
<evidence type="ECO:0000313" key="7">
    <source>
        <dbReference type="Proteomes" id="UP001556040"/>
    </source>
</evidence>
<organism evidence="6 7">
    <name type="scientific">Jeotgalibacillus marinus</name>
    <dbReference type="NCBI Taxonomy" id="86667"/>
    <lineage>
        <taxon>Bacteria</taxon>
        <taxon>Bacillati</taxon>
        <taxon>Bacillota</taxon>
        <taxon>Bacilli</taxon>
        <taxon>Bacillales</taxon>
        <taxon>Caryophanaceae</taxon>
        <taxon>Jeotgalibacillus</taxon>
    </lineage>
</organism>
<dbReference type="Proteomes" id="UP001556040">
    <property type="component" value="Unassembled WGS sequence"/>
</dbReference>
<comment type="similarity">
    <text evidence="1">Belongs to the SMC family. SbcC subfamily.</text>
</comment>
<evidence type="ECO:0000256" key="2">
    <source>
        <dbReference type="ARBA" id="ARBA00011322"/>
    </source>
</evidence>
<proteinExistence type="inferred from homology"/>
<dbReference type="InterPro" id="IPR027417">
    <property type="entry name" value="P-loop_NTPase"/>
</dbReference>